<dbReference type="RefSeq" id="WP_094548446.1">
    <property type="nucleotide sequence ID" value="NZ_MQWB01000001.1"/>
</dbReference>
<feature type="signal peptide" evidence="1">
    <location>
        <begin position="1"/>
        <end position="22"/>
    </location>
</feature>
<protein>
    <recommendedName>
        <fullName evidence="4">DUF2911 domain-containing protein</fullName>
    </recommendedName>
</protein>
<evidence type="ECO:0000313" key="3">
    <source>
        <dbReference type="Proteomes" id="UP000216446"/>
    </source>
</evidence>
<reference evidence="2" key="1">
    <citation type="submission" date="2016-11" db="EMBL/GenBank/DDBJ databases">
        <title>Study of marine rhodopsin-containing bacteria.</title>
        <authorList>
            <person name="Yoshizawa S."/>
            <person name="Kumagai Y."/>
            <person name="Kogure K."/>
        </authorList>
    </citation>
    <scope>NUCLEOTIDE SEQUENCE [LARGE SCALE GENOMIC DNA]</scope>
    <source>
        <strain evidence="2">SG-29</strain>
    </source>
</reference>
<dbReference type="InterPro" id="IPR021314">
    <property type="entry name" value="DUF2911"/>
</dbReference>
<dbReference type="InParanoid" id="A0A259TZX0"/>
<organism evidence="2 3">
    <name type="scientific">Rubricoccus marinus</name>
    <dbReference type="NCBI Taxonomy" id="716817"/>
    <lineage>
        <taxon>Bacteria</taxon>
        <taxon>Pseudomonadati</taxon>
        <taxon>Rhodothermota</taxon>
        <taxon>Rhodothermia</taxon>
        <taxon>Rhodothermales</taxon>
        <taxon>Rubricoccaceae</taxon>
        <taxon>Rubricoccus</taxon>
    </lineage>
</organism>
<evidence type="ECO:0008006" key="4">
    <source>
        <dbReference type="Google" id="ProtNLM"/>
    </source>
</evidence>
<keyword evidence="3" id="KW-1185">Reference proteome</keyword>
<gene>
    <name evidence="2" type="ORF">BSZ36_09945</name>
</gene>
<evidence type="ECO:0000313" key="2">
    <source>
        <dbReference type="EMBL" id="OZC03271.1"/>
    </source>
</evidence>
<comment type="caution">
    <text evidence="2">The sequence shown here is derived from an EMBL/GenBank/DDBJ whole genome shotgun (WGS) entry which is preliminary data.</text>
</comment>
<dbReference type="AlphaFoldDB" id="A0A259TZX0"/>
<dbReference type="Pfam" id="PF11138">
    <property type="entry name" value="DUF2911"/>
    <property type="match status" value="1"/>
</dbReference>
<dbReference type="OrthoDB" id="187854at2"/>
<feature type="chain" id="PRO_5012943690" description="DUF2911 domain-containing protein" evidence="1">
    <location>
        <begin position="23"/>
        <end position="294"/>
    </location>
</feature>
<name>A0A259TZX0_9BACT</name>
<keyword evidence="1" id="KW-0732">Signal</keyword>
<dbReference type="Proteomes" id="UP000216446">
    <property type="component" value="Unassembled WGS sequence"/>
</dbReference>
<evidence type="ECO:0000256" key="1">
    <source>
        <dbReference type="SAM" id="SignalP"/>
    </source>
</evidence>
<proteinExistence type="predicted"/>
<sequence>MPRLALAPLLFALVLASGAAQAQNRTLTTPEASPHARVEQTVGLTEMSVEYHRPAARGREIWGGLVPYGEVWRAGANENTVFETSTAIMIEGQPLEAGRYGLHTIPGEGEWTVIFSTMADAWGSYSYDRAEDALRVTVAPRSAPEAERLQYRFDAPSASGATLVLHWAGLEVPVSVTVDTPAVVLASMERELRGVPRFFWEGWNQIAEYALDNEMRMEEALTWVETSIARQPTFANRMTKAGLLAALGQTQEAEAVREDAHVSASAEEVRAWARARQQAGQTDQAEAALERIGG</sequence>
<accession>A0A259TZX0</accession>
<dbReference type="EMBL" id="MQWB01000001">
    <property type="protein sequence ID" value="OZC03271.1"/>
    <property type="molecule type" value="Genomic_DNA"/>
</dbReference>